<proteinExistence type="predicted"/>
<protein>
    <recommendedName>
        <fullName evidence="2">PiggyBac transposable element-derived protein domain-containing protein</fullName>
    </recommendedName>
</protein>
<dbReference type="InterPro" id="IPR029526">
    <property type="entry name" value="PGBD"/>
</dbReference>
<comment type="caution">
    <text evidence="3">The sequence shown here is derived from an EMBL/GenBank/DDBJ whole genome shotgun (WGS) entry which is preliminary data.</text>
</comment>
<organism evidence="3 4">
    <name type="scientific">Acanthoscelides obtectus</name>
    <name type="common">Bean weevil</name>
    <name type="synonym">Bruchus obtectus</name>
    <dbReference type="NCBI Taxonomy" id="200917"/>
    <lineage>
        <taxon>Eukaryota</taxon>
        <taxon>Metazoa</taxon>
        <taxon>Ecdysozoa</taxon>
        <taxon>Arthropoda</taxon>
        <taxon>Hexapoda</taxon>
        <taxon>Insecta</taxon>
        <taxon>Pterygota</taxon>
        <taxon>Neoptera</taxon>
        <taxon>Endopterygota</taxon>
        <taxon>Coleoptera</taxon>
        <taxon>Polyphaga</taxon>
        <taxon>Cucujiformia</taxon>
        <taxon>Chrysomeloidea</taxon>
        <taxon>Chrysomelidae</taxon>
        <taxon>Bruchinae</taxon>
        <taxon>Bruchini</taxon>
        <taxon>Acanthoscelides</taxon>
    </lineage>
</organism>
<accession>A0A9P0JWU4</accession>
<gene>
    <name evidence="3" type="ORF">ACAOBT_LOCUS3243</name>
</gene>
<dbReference type="PANTHER" id="PTHR46599">
    <property type="entry name" value="PIGGYBAC TRANSPOSABLE ELEMENT-DERIVED PROTEIN 4"/>
    <property type="match status" value="1"/>
</dbReference>
<dbReference type="PANTHER" id="PTHR46599:SF6">
    <property type="entry name" value="DUAL SPECIFICITY PHOSPHATASE 26"/>
    <property type="match status" value="1"/>
</dbReference>
<evidence type="ECO:0000313" key="3">
    <source>
        <dbReference type="EMBL" id="CAH1959578.1"/>
    </source>
</evidence>
<feature type="domain" description="PiggyBac transposable element-derived protein" evidence="2">
    <location>
        <begin position="146"/>
        <end position="411"/>
    </location>
</feature>
<keyword evidence="4" id="KW-1185">Reference proteome</keyword>
<feature type="compositionally biased region" description="Acidic residues" evidence="1">
    <location>
        <begin position="37"/>
        <end position="56"/>
    </location>
</feature>
<name>A0A9P0JWU4_ACAOB</name>
<dbReference type="OrthoDB" id="10057959at2759"/>
<dbReference type="Proteomes" id="UP001152888">
    <property type="component" value="Unassembled WGS sequence"/>
</dbReference>
<reference evidence="3" key="1">
    <citation type="submission" date="2022-03" db="EMBL/GenBank/DDBJ databases">
        <authorList>
            <person name="Sayadi A."/>
        </authorList>
    </citation>
    <scope>NUCLEOTIDE SEQUENCE</scope>
</reference>
<dbReference type="AlphaFoldDB" id="A0A9P0JWU4"/>
<feature type="compositionally biased region" description="Acidic residues" evidence="1">
    <location>
        <begin position="64"/>
        <end position="79"/>
    </location>
</feature>
<dbReference type="EMBL" id="CAKOFQ010006683">
    <property type="protein sequence ID" value="CAH1959578.1"/>
    <property type="molecule type" value="Genomic_DNA"/>
</dbReference>
<evidence type="ECO:0000256" key="1">
    <source>
        <dbReference type="SAM" id="MobiDB-lite"/>
    </source>
</evidence>
<feature type="region of interest" description="Disordered" evidence="1">
    <location>
        <begin position="35"/>
        <end position="83"/>
    </location>
</feature>
<sequence>MRIAVRPRRARNRVKVKNPQKLTQDELAAIAQVICDTDTEEEVGGEGDSDGSEQVEEEAHNSDSEQEISELEEVDEVDVDQSSSDSEDILLSVLAANKQDKYIGKDKKTIWYKNYPMSKSSKSKIKNIIKILPGPKQCARDITDETSAFSKIFDDEMIEHIIHCTNLEISRVRENYDRERDAKDVTKTEMLAFIGLLFLSGSKKQNHTHFLELWTKDGTGSEIFRACMSYQRFLFLLANIRFDDKTTRHERKKIDKLAAVRYVLDKFVSNCKKNYSMGEFMTIDEMLIAFRGRCSFVQYIPNKPAKYGLKAFVLCDARTFYVSNLELYCGKQPDGQYSQSNTPTAIVHRLLAEQKGSNRNLTSDNWYSSYPLAVELLQDKITFIGTLKKNKRELPIEFLPNKNRYRQTQMDEEEEPPRKIRGRCSICARKKNRVTTITCSICHQLVCKEHSVNVITCHKCKEGGSHSE</sequence>
<evidence type="ECO:0000313" key="4">
    <source>
        <dbReference type="Proteomes" id="UP001152888"/>
    </source>
</evidence>
<evidence type="ECO:0000259" key="2">
    <source>
        <dbReference type="Pfam" id="PF13843"/>
    </source>
</evidence>
<dbReference type="Pfam" id="PF13843">
    <property type="entry name" value="DDE_Tnp_1_7"/>
    <property type="match status" value="1"/>
</dbReference>